<feature type="coiled-coil region" evidence="1">
    <location>
        <begin position="25"/>
        <end position="142"/>
    </location>
</feature>
<gene>
    <name evidence="2" type="ORF">ACFSTF_10570</name>
</gene>
<name>A0ABW5PS98_9BACI</name>
<evidence type="ECO:0000313" key="3">
    <source>
        <dbReference type="Proteomes" id="UP001597458"/>
    </source>
</evidence>
<proteinExistence type="predicted"/>
<organism evidence="2 3">
    <name type="scientific">Terrilactibacillus laevilacticus</name>
    <dbReference type="NCBI Taxonomy" id="1380157"/>
    <lineage>
        <taxon>Bacteria</taxon>
        <taxon>Bacillati</taxon>
        <taxon>Bacillota</taxon>
        <taxon>Bacilli</taxon>
        <taxon>Bacillales</taxon>
        <taxon>Bacillaceae</taxon>
        <taxon>Terrilactibacillus</taxon>
    </lineage>
</organism>
<dbReference type="Proteomes" id="UP001597458">
    <property type="component" value="Unassembled WGS sequence"/>
</dbReference>
<dbReference type="Gene3D" id="1.10.287.1490">
    <property type="match status" value="1"/>
</dbReference>
<keyword evidence="1" id="KW-0175">Coiled coil</keyword>
<dbReference type="RefSeq" id="WP_181406404.1">
    <property type="nucleotide sequence ID" value="NZ_JBHUMR010000014.1"/>
</dbReference>
<reference evidence="3" key="1">
    <citation type="journal article" date="2019" name="Int. J. Syst. Evol. Microbiol.">
        <title>The Global Catalogue of Microorganisms (GCM) 10K type strain sequencing project: providing services to taxonomists for standard genome sequencing and annotation.</title>
        <authorList>
            <consortium name="The Broad Institute Genomics Platform"/>
            <consortium name="The Broad Institute Genome Sequencing Center for Infectious Disease"/>
            <person name="Wu L."/>
            <person name="Ma J."/>
        </authorList>
    </citation>
    <scope>NUCLEOTIDE SEQUENCE [LARGE SCALE GENOMIC DNA]</scope>
    <source>
        <strain evidence="3">TISTR 2241</strain>
    </source>
</reference>
<evidence type="ECO:0000256" key="1">
    <source>
        <dbReference type="SAM" id="Coils"/>
    </source>
</evidence>
<sequence length="218" mass="23695">MNKRILVLFGGISIILLIIGIVIGNKTAKVDLNNQKISAEKLQKEISQLKNQKKDLSNSTSKLNDVNKQITDAETKLDDLKKQNQEVLDLVKDKDDLKKEYDKAASQLSDIKKQLSDAKSDLDSTNDQVDKASGTLQQAKGEPKTLSAGNYVVGSDLPAGRYKAVPVGEGSNFFVRDPGGSTYVNTILGNDGEASYTFECSNGDTIETESSVKLIPLK</sequence>
<dbReference type="EMBL" id="JBHUMR010000014">
    <property type="protein sequence ID" value="MFD2617749.1"/>
    <property type="molecule type" value="Genomic_DNA"/>
</dbReference>
<protein>
    <submittedName>
        <fullName evidence="2">DUF4349 domain-containing protein</fullName>
    </submittedName>
</protein>
<evidence type="ECO:0000313" key="2">
    <source>
        <dbReference type="EMBL" id="MFD2617749.1"/>
    </source>
</evidence>
<accession>A0ABW5PS98</accession>
<keyword evidence="3" id="KW-1185">Reference proteome</keyword>
<comment type="caution">
    <text evidence="2">The sequence shown here is derived from an EMBL/GenBank/DDBJ whole genome shotgun (WGS) entry which is preliminary data.</text>
</comment>